<keyword evidence="8 15" id="KW-0547">Nucleotide-binding</keyword>
<dbReference type="PANTHER" id="PTHR48006">
    <property type="entry name" value="LEUCINE-RICH REPEAT-CONTAINING PROTEIN DDB_G0281931-RELATED"/>
    <property type="match status" value="1"/>
</dbReference>
<dbReference type="EMBL" id="GL377622">
    <property type="protein sequence ID" value="EFJ15709.1"/>
    <property type="molecule type" value="Genomic_DNA"/>
</dbReference>
<dbReference type="Gene3D" id="1.10.510.10">
    <property type="entry name" value="Transferase(Phosphotransferase) domain 1"/>
    <property type="match status" value="1"/>
</dbReference>
<dbReference type="Pfam" id="PF11721">
    <property type="entry name" value="Malectin"/>
    <property type="match status" value="1"/>
</dbReference>
<keyword evidence="12 17" id="KW-0472">Membrane</keyword>
<keyword evidence="2" id="KW-0723">Serine/threonine-protein kinase</keyword>
<evidence type="ECO:0000256" key="3">
    <source>
        <dbReference type="ARBA" id="ARBA00022553"/>
    </source>
</evidence>
<evidence type="ECO:0000256" key="8">
    <source>
        <dbReference type="ARBA" id="ARBA00022741"/>
    </source>
</evidence>
<dbReference type="FunFam" id="3.30.200.20:FF:000140">
    <property type="entry name" value="Leucine-rich repeat receptor-like protein kinase"/>
    <property type="match status" value="1"/>
</dbReference>
<dbReference type="InterPro" id="IPR011009">
    <property type="entry name" value="Kinase-like_dom_sf"/>
</dbReference>
<accession>D8SIZ4</accession>
<dbReference type="Pfam" id="PF07714">
    <property type="entry name" value="PK_Tyr_Ser-Thr"/>
    <property type="match status" value="1"/>
</dbReference>
<dbReference type="GO" id="GO:0016020">
    <property type="term" value="C:membrane"/>
    <property type="evidence" value="ECO:0007669"/>
    <property type="project" value="UniProtKB-SubCell"/>
</dbReference>
<name>D8SIZ4_SELML</name>
<evidence type="ECO:0000256" key="1">
    <source>
        <dbReference type="ARBA" id="ARBA00004167"/>
    </source>
</evidence>
<dbReference type="InterPro" id="IPR000719">
    <property type="entry name" value="Prot_kinase_dom"/>
</dbReference>
<dbReference type="SMART" id="SM00220">
    <property type="entry name" value="S_TKc"/>
    <property type="match status" value="1"/>
</dbReference>
<evidence type="ECO:0000256" key="17">
    <source>
        <dbReference type="SAM" id="Phobius"/>
    </source>
</evidence>
<evidence type="ECO:0000256" key="2">
    <source>
        <dbReference type="ARBA" id="ARBA00022527"/>
    </source>
</evidence>
<evidence type="ECO:0000256" key="11">
    <source>
        <dbReference type="ARBA" id="ARBA00022989"/>
    </source>
</evidence>
<feature type="binding site" evidence="15">
    <location>
        <position position="272"/>
    </location>
    <ligand>
        <name>ATP</name>
        <dbReference type="ChEBI" id="CHEBI:30616"/>
    </ligand>
</feature>
<dbReference type="InterPro" id="IPR021720">
    <property type="entry name" value="Malectin_dom"/>
</dbReference>
<dbReference type="InterPro" id="IPR017441">
    <property type="entry name" value="Protein_kinase_ATP_BS"/>
</dbReference>
<dbReference type="Gene3D" id="2.60.120.430">
    <property type="entry name" value="Galactose-binding lectin"/>
    <property type="match status" value="1"/>
</dbReference>
<dbReference type="HOGENOM" id="CLU_000288_114_5_1"/>
<keyword evidence="13" id="KW-0675">Receptor</keyword>
<evidence type="ECO:0000256" key="6">
    <source>
        <dbReference type="ARBA" id="ARBA00022729"/>
    </source>
</evidence>
<proteinExistence type="predicted"/>
<evidence type="ECO:0000256" key="7">
    <source>
        <dbReference type="ARBA" id="ARBA00022737"/>
    </source>
</evidence>
<dbReference type="PANTHER" id="PTHR48006:SF34">
    <property type="entry name" value="OS08G0203700 PROTEIN"/>
    <property type="match status" value="1"/>
</dbReference>
<dbReference type="OMA" id="CCIPEDG"/>
<feature type="domain" description="Protein kinase" evidence="18">
    <location>
        <begin position="244"/>
        <end position="522"/>
    </location>
</feature>
<evidence type="ECO:0000313" key="20">
    <source>
        <dbReference type="Proteomes" id="UP000001514"/>
    </source>
</evidence>
<dbReference type="InterPro" id="IPR051824">
    <property type="entry name" value="LRR_Rcpt-Like_S/T_Kinase"/>
</dbReference>
<keyword evidence="20" id="KW-1185">Reference proteome</keyword>
<dbReference type="OrthoDB" id="663146at2759"/>
<keyword evidence="4" id="KW-0808">Transferase</keyword>
<keyword evidence="3" id="KW-0597">Phosphoprotein</keyword>
<dbReference type="FunCoup" id="D8SIZ4">
    <property type="interactions" value="1260"/>
</dbReference>
<keyword evidence="14" id="KW-0325">Glycoprotein</keyword>
<sequence length="591" mass="65046">MFSEDTAMFTMGTFTSNDQAWVVGSTGYSDGFVRAFENTTVPVLGTVDRGLYQTSRSAPSSLRYIGLGMVNGAYTLEFHFAEIQLDNSTTWLGITRRLFDIYLQGTQRVKDFNIQNEAGGSSRALVRTFRNVEVTNNVLDMHFVWRGKGTCCYGPLVAAIRVTPVFSTAGLEAPGSKSKSSKAVAMGVGIGAAVLFVILFAVFLIVKRQQRRLKALLEDEDLKHLEGKPDLFTYNELKNAARNFSSENKLGQGGFGAVYKGVLPNGTVVAIKELSSKSQQGSREFLNEVTVISSVQHRNLVKLHGCCIDGDHRLLVYEFLENNSLHHVLLSSRRTKPDLLNWPTRFSICLGIARGLSYLHEDSKPKIVHRDIKAHNVLLDRNMTPKIADFGLAKLFQDHETHVSTRVAGTIGYLSPEYAMRGQLTEKADVYSFGVLALEIVSGRSNLDTSLPADMVYLLEWAWNLYERKQEMDMVDKELTDVSQEEAARVIKVALLCSHAVASSRPAMSHVVAMLVGTSPVDVSSLRPGYSALKDAAPGFFSDSGGKDRSRSVDSVDQPSSSSANTSYVFSSQASQAPLSYQEENSIVEAR</sequence>
<dbReference type="eggNOG" id="ENOG502QUW9">
    <property type="taxonomic scope" value="Eukaryota"/>
</dbReference>
<keyword evidence="10 15" id="KW-0067">ATP-binding</keyword>
<feature type="region of interest" description="Disordered" evidence="16">
    <location>
        <begin position="543"/>
        <end position="591"/>
    </location>
</feature>
<evidence type="ECO:0000256" key="12">
    <source>
        <dbReference type="ARBA" id="ARBA00023136"/>
    </source>
</evidence>
<evidence type="ECO:0000313" key="19">
    <source>
        <dbReference type="EMBL" id="EFJ15709.1"/>
    </source>
</evidence>
<evidence type="ECO:0000256" key="15">
    <source>
        <dbReference type="PROSITE-ProRule" id="PRU10141"/>
    </source>
</evidence>
<evidence type="ECO:0000256" key="13">
    <source>
        <dbReference type="ARBA" id="ARBA00023170"/>
    </source>
</evidence>
<comment type="subcellular location">
    <subcellularLocation>
        <location evidence="1">Membrane</location>
        <topology evidence="1">Single-pass membrane protein</topology>
    </subcellularLocation>
</comment>
<keyword evidence="6" id="KW-0732">Signal</keyword>
<keyword evidence="7" id="KW-0677">Repeat</keyword>
<dbReference type="PROSITE" id="PS50011">
    <property type="entry name" value="PROTEIN_KINASE_DOM"/>
    <property type="match status" value="1"/>
</dbReference>
<dbReference type="SUPFAM" id="SSF56112">
    <property type="entry name" value="Protein kinase-like (PK-like)"/>
    <property type="match status" value="1"/>
</dbReference>
<evidence type="ECO:0000256" key="10">
    <source>
        <dbReference type="ARBA" id="ARBA00022840"/>
    </source>
</evidence>
<protein>
    <recommendedName>
        <fullName evidence="18">Protein kinase domain-containing protein</fullName>
    </recommendedName>
</protein>
<evidence type="ECO:0000256" key="4">
    <source>
        <dbReference type="ARBA" id="ARBA00022679"/>
    </source>
</evidence>
<feature type="compositionally biased region" description="Polar residues" evidence="16">
    <location>
        <begin position="564"/>
        <end position="585"/>
    </location>
</feature>
<evidence type="ECO:0000259" key="18">
    <source>
        <dbReference type="PROSITE" id="PS50011"/>
    </source>
</evidence>
<dbReference type="FunFam" id="1.10.510.10:FF:000044">
    <property type="entry name" value="Putative LRR receptor-like serine/threonine-protein kinase"/>
    <property type="match status" value="1"/>
</dbReference>
<dbReference type="InParanoid" id="D8SIZ4"/>
<evidence type="ECO:0000256" key="9">
    <source>
        <dbReference type="ARBA" id="ARBA00022777"/>
    </source>
</evidence>
<keyword evidence="5 17" id="KW-0812">Transmembrane</keyword>
<dbReference type="KEGG" id="smo:SELMODRAFT_180094"/>
<dbReference type="STRING" id="88036.D8SIZ4"/>
<dbReference type="Gene3D" id="3.30.200.20">
    <property type="entry name" value="Phosphorylase Kinase, domain 1"/>
    <property type="match status" value="1"/>
</dbReference>
<organism evidence="20">
    <name type="scientific">Selaginella moellendorffii</name>
    <name type="common">Spikemoss</name>
    <dbReference type="NCBI Taxonomy" id="88036"/>
    <lineage>
        <taxon>Eukaryota</taxon>
        <taxon>Viridiplantae</taxon>
        <taxon>Streptophyta</taxon>
        <taxon>Embryophyta</taxon>
        <taxon>Tracheophyta</taxon>
        <taxon>Lycopodiopsida</taxon>
        <taxon>Selaginellales</taxon>
        <taxon>Selaginellaceae</taxon>
        <taxon>Selaginella</taxon>
    </lineage>
</organism>
<feature type="compositionally biased region" description="Basic and acidic residues" evidence="16">
    <location>
        <begin position="545"/>
        <end position="554"/>
    </location>
</feature>
<gene>
    <name evidence="19" type="ORF">SELMODRAFT_180094</name>
</gene>
<keyword evidence="11 17" id="KW-1133">Transmembrane helix</keyword>
<dbReference type="InterPro" id="IPR008271">
    <property type="entry name" value="Ser/Thr_kinase_AS"/>
</dbReference>
<dbReference type="PROSITE" id="PS00107">
    <property type="entry name" value="PROTEIN_KINASE_ATP"/>
    <property type="match status" value="1"/>
</dbReference>
<reference evidence="19 20" key="1">
    <citation type="journal article" date="2011" name="Science">
        <title>The Selaginella genome identifies genetic changes associated with the evolution of vascular plants.</title>
        <authorList>
            <person name="Banks J.A."/>
            <person name="Nishiyama T."/>
            <person name="Hasebe M."/>
            <person name="Bowman J.L."/>
            <person name="Gribskov M."/>
            <person name="dePamphilis C."/>
            <person name="Albert V.A."/>
            <person name="Aono N."/>
            <person name="Aoyama T."/>
            <person name="Ambrose B.A."/>
            <person name="Ashton N.W."/>
            <person name="Axtell M.J."/>
            <person name="Barker E."/>
            <person name="Barker M.S."/>
            <person name="Bennetzen J.L."/>
            <person name="Bonawitz N.D."/>
            <person name="Chapple C."/>
            <person name="Cheng C."/>
            <person name="Correa L.G."/>
            <person name="Dacre M."/>
            <person name="DeBarry J."/>
            <person name="Dreyer I."/>
            <person name="Elias M."/>
            <person name="Engstrom E.M."/>
            <person name="Estelle M."/>
            <person name="Feng L."/>
            <person name="Finet C."/>
            <person name="Floyd S.K."/>
            <person name="Frommer W.B."/>
            <person name="Fujita T."/>
            <person name="Gramzow L."/>
            <person name="Gutensohn M."/>
            <person name="Harholt J."/>
            <person name="Hattori M."/>
            <person name="Heyl A."/>
            <person name="Hirai T."/>
            <person name="Hiwatashi Y."/>
            <person name="Ishikawa M."/>
            <person name="Iwata M."/>
            <person name="Karol K.G."/>
            <person name="Koehler B."/>
            <person name="Kolukisaoglu U."/>
            <person name="Kubo M."/>
            <person name="Kurata T."/>
            <person name="Lalonde S."/>
            <person name="Li K."/>
            <person name="Li Y."/>
            <person name="Litt A."/>
            <person name="Lyons E."/>
            <person name="Manning G."/>
            <person name="Maruyama T."/>
            <person name="Michael T.P."/>
            <person name="Mikami K."/>
            <person name="Miyazaki S."/>
            <person name="Morinaga S."/>
            <person name="Murata T."/>
            <person name="Mueller-Roeber B."/>
            <person name="Nelson D.R."/>
            <person name="Obara M."/>
            <person name="Oguri Y."/>
            <person name="Olmstead R.G."/>
            <person name="Onodera N."/>
            <person name="Petersen B.L."/>
            <person name="Pils B."/>
            <person name="Prigge M."/>
            <person name="Rensing S.A."/>
            <person name="Riano-Pachon D.M."/>
            <person name="Roberts A.W."/>
            <person name="Sato Y."/>
            <person name="Scheller H.V."/>
            <person name="Schulz B."/>
            <person name="Schulz C."/>
            <person name="Shakirov E.V."/>
            <person name="Shibagaki N."/>
            <person name="Shinohara N."/>
            <person name="Shippen D.E."/>
            <person name="Soerensen I."/>
            <person name="Sotooka R."/>
            <person name="Sugimoto N."/>
            <person name="Sugita M."/>
            <person name="Sumikawa N."/>
            <person name="Tanurdzic M."/>
            <person name="Theissen G."/>
            <person name="Ulvskov P."/>
            <person name="Wakazuki S."/>
            <person name="Weng J.K."/>
            <person name="Willats W.W."/>
            <person name="Wipf D."/>
            <person name="Wolf P.G."/>
            <person name="Yang L."/>
            <person name="Zimmer A.D."/>
            <person name="Zhu Q."/>
            <person name="Mitros T."/>
            <person name="Hellsten U."/>
            <person name="Loque D."/>
            <person name="Otillar R."/>
            <person name="Salamov A."/>
            <person name="Schmutz J."/>
            <person name="Shapiro H."/>
            <person name="Lindquist E."/>
            <person name="Lucas S."/>
            <person name="Rokhsar D."/>
            <person name="Grigoriev I.V."/>
        </authorList>
    </citation>
    <scope>NUCLEOTIDE SEQUENCE [LARGE SCALE GENOMIC DNA]</scope>
</reference>
<dbReference type="CDD" id="cd14066">
    <property type="entry name" value="STKc_IRAK"/>
    <property type="match status" value="1"/>
</dbReference>
<dbReference type="GO" id="GO:0004674">
    <property type="term" value="F:protein serine/threonine kinase activity"/>
    <property type="evidence" value="ECO:0000318"/>
    <property type="project" value="GO_Central"/>
</dbReference>
<dbReference type="InterPro" id="IPR001245">
    <property type="entry name" value="Ser-Thr/Tyr_kinase_cat_dom"/>
</dbReference>
<keyword evidence="9" id="KW-0418">Kinase</keyword>
<evidence type="ECO:0000256" key="14">
    <source>
        <dbReference type="ARBA" id="ARBA00023180"/>
    </source>
</evidence>
<dbReference type="AlphaFoldDB" id="D8SIZ4"/>
<evidence type="ECO:0000256" key="16">
    <source>
        <dbReference type="SAM" id="MobiDB-lite"/>
    </source>
</evidence>
<dbReference type="Proteomes" id="UP000001514">
    <property type="component" value="Unassembled WGS sequence"/>
</dbReference>
<dbReference type="PROSITE" id="PS00108">
    <property type="entry name" value="PROTEIN_KINASE_ST"/>
    <property type="match status" value="1"/>
</dbReference>
<evidence type="ECO:0000256" key="5">
    <source>
        <dbReference type="ARBA" id="ARBA00022692"/>
    </source>
</evidence>
<dbReference type="Gramene" id="EFJ15709">
    <property type="protein sequence ID" value="EFJ15709"/>
    <property type="gene ID" value="SELMODRAFT_180094"/>
</dbReference>
<dbReference type="GO" id="GO:0005524">
    <property type="term" value="F:ATP binding"/>
    <property type="evidence" value="ECO:0007669"/>
    <property type="project" value="UniProtKB-UniRule"/>
</dbReference>
<feature type="transmembrane region" description="Helical" evidence="17">
    <location>
        <begin position="183"/>
        <end position="206"/>
    </location>
</feature>